<dbReference type="EC" id="2.4.1.1" evidence="13"/>
<dbReference type="FunFam" id="3.40.50.2000:FF:000003">
    <property type="entry name" value="Alpha-1,4 glucan phosphorylase"/>
    <property type="match status" value="1"/>
</dbReference>
<evidence type="ECO:0000256" key="2">
    <source>
        <dbReference type="ARBA" id="ARBA00001933"/>
    </source>
</evidence>
<evidence type="ECO:0000256" key="9">
    <source>
        <dbReference type="ARBA" id="ARBA00022898"/>
    </source>
</evidence>
<feature type="modified residue" description="N6-(pyridoxal phosphate)lysine" evidence="12">
    <location>
        <position position="630"/>
    </location>
</feature>
<comment type="similarity">
    <text evidence="4 13">Belongs to the glycogen phosphorylase family.</text>
</comment>
<dbReference type="STRING" id="1120920.SAMN03080599_03113"/>
<comment type="catalytic activity">
    <reaction evidence="1 13">
        <text>[(1-&gt;4)-alpha-D-glucosyl](n) + phosphate = [(1-&gt;4)-alpha-D-glucosyl](n-1) + alpha-D-glucose 1-phosphate</text>
        <dbReference type="Rhea" id="RHEA:41732"/>
        <dbReference type="Rhea" id="RHEA-COMP:9584"/>
        <dbReference type="Rhea" id="RHEA-COMP:9586"/>
        <dbReference type="ChEBI" id="CHEBI:15444"/>
        <dbReference type="ChEBI" id="CHEBI:43474"/>
        <dbReference type="ChEBI" id="CHEBI:58601"/>
        <dbReference type="EC" id="2.4.1.1"/>
    </reaction>
</comment>
<evidence type="ECO:0000313" key="15">
    <source>
        <dbReference type="Proteomes" id="UP000199208"/>
    </source>
</evidence>
<dbReference type="Gene3D" id="3.40.50.2000">
    <property type="entry name" value="Glycogen Phosphorylase B"/>
    <property type="match status" value="2"/>
</dbReference>
<sequence length="782" mass="88659">MDNLNGRISAWALTTFGKDFADCNAKEKYIALSKALMQDIVPRWQATEEKFEGRKRASYLSAEYLMGRALGNNLINLGQRQEVAEQLSAMGVDLNTVEQAEPDAGLGNGGLGRLAACFLDSAATHGYPLNGYGIRYEFGIFKQRFVEGFQVEEADNWLEYGDPWSIRRADEAVKISFADGDVTAIPYDTPIVGYGGETVNTLRLWKAEPLEPFDFEQFNLQNYDRAVKAKNNAETITKVLYPNDSNEKGKLLRLKQQYFFVSASLQDLLAKHKAAYGDFSRFAELNAIQLNDTHPAVAIPEMMRLLTSNEGLTWKEAWGLVTKTFAYTNHTILAEALETWDIKLYKKLLPAVYGVILKINEQLLRELKTMGVPLADVPKYEIIHDKRIRMAFLSIYGTFSTNGVAQLHTGLLINSELKDWYALYPERFNNKTNGITQRRWLLKANPELSAFITELLGSDRWITHLDELRKLEAYAEDPAVLERFLEIKQQKKYQLAAHIMEREGIEIDPHSIYDIQIKRLHEYKRQLMNAFQILDLYYRLKKDKNFKIVPRTFIFGAKAAPGYVRAKGIIKFIQEIKELVNGDPDMAGKLKVVFVENYDVSYGELLFPAADLSEQISTAGKEASGTGNMKFMLNGAPTIGTYDGANIEIVEEAGEENNFIFGLRVEEIEQIKATYKPSAEFRKAKGLKKVVDSLVDGTFSDGGTGMFKELHDALLLGADWHAPDVFMILKDFAAYREAQQKVNDAYLDRMAWAKKCWMNIAGAGKFSSDRTIKQYCEDIWKC</sequence>
<keyword evidence="9 12" id="KW-0663">Pyridoxal phosphate</keyword>
<dbReference type="PROSITE" id="PS00102">
    <property type="entry name" value="PHOSPHORYLASE"/>
    <property type="match status" value="1"/>
</dbReference>
<proteinExistence type="inferred from homology"/>
<keyword evidence="10 13" id="KW-0119">Carbohydrate metabolism</keyword>
<protein>
    <recommendedName>
        <fullName evidence="13">Alpha-1,4 glucan phosphorylase</fullName>
        <ecNumber evidence="13">2.4.1.1</ecNumber>
    </recommendedName>
</protein>
<organism evidence="14 15">
    <name type="scientific">Acidaminobacter hydrogenoformans DSM 2784</name>
    <dbReference type="NCBI Taxonomy" id="1120920"/>
    <lineage>
        <taxon>Bacteria</taxon>
        <taxon>Bacillati</taxon>
        <taxon>Bacillota</taxon>
        <taxon>Clostridia</taxon>
        <taxon>Peptostreptococcales</taxon>
        <taxon>Acidaminobacteraceae</taxon>
        <taxon>Acidaminobacter</taxon>
    </lineage>
</organism>
<comment type="subcellular location">
    <subcellularLocation>
        <location evidence="3">Cytoplasm</location>
    </subcellularLocation>
</comment>
<dbReference type="Pfam" id="PF00343">
    <property type="entry name" value="Phosphorylase"/>
    <property type="match status" value="1"/>
</dbReference>
<dbReference type="NCBIfam" id="TIGR02093">
    <property type="entry name" value="P_ylase"/>
    <property type="match status" value="1"/>
</dbReference>
<dbReference type="Proteomes" id="UP000199208">
    <property type="component" value="Unassembled WGS sequence"/>
</dbReference>
<dbReference type="FunFam" id="3.40.50.2000:FF:000153">
    <property type="entry name" value="Alpha-1,4 glucan phosphorylase"/>
    <property type="match status" value="1"/>
</dbReference>
<dbReference type="InterPro" id="IPR011833">
    <property type="entry name" value="Glycg_phsphrylas"/>
</dbReference>
<evidence type="ECO:0000256" key="5">
    <source>
        <dbReference type="ARBA" id="ARBA00022490"/>
    </source>
</evidence>
<dbReference type="PANTHER" id="PTHR11468:SF3">
    <property type="entry name" value="GLYCOGEN PHOSPHORYLASE, LIVER FORM"/>
    <property type="match status" value="1"/>
</dbReference>
<dbReference type="InterPro" id="IPR000811">
    <property type="entry name" value="Glyco_trans_35"/>
</dbReference>
<keyword evidence="15" id="KW-1185">Reference proteome</keyword>
<evidence type="ECO:0000256" key="13">
    <source>
        <dbReference type="RuleBase" id="RU000587"/>
    </source>
</evidence>
<dbReference type="InterPro" id="IPR035090">
    <property type="entry name" value="Pyridoxal_P_attach_site"/>
</dbReference>
<dbReference type="PIRSF" id="PIRSF000460">
    <property type="entry name" value="Pprylas_GlgP"/>
    <property type="match status" value="1"/>
</dbReference>
<dbReference type="PANTHER" id="PTHR11468">
    <property type="entry name" value="GLYCOGEN PHOSPHORYLASE"/>
    <property type="match status" value="1"/>
</dbReference>
<dbReference type="AlphaFoldDB" id="A0A1G5S6M5"/>
<dbReference type="RefSeq" id="WP_092593099.1">
    <property type="nucleotide sequence ID" value="NZ_FMWL01000025.1"/>
</dbReference>
<comment type="cofactor">
    <cofactor evidence="2 13">
        <name>pyridoxal 5'-phosphate</name>
        <dbReference type="ChEBI" id="CHEBI:597326"/>
    </cofactor>
</comment>
<evidence type="ECO:0000256" key="7">
    <source>
        <dbReference type="ARBA" id="ARBA00022676"/>
    </source>
</evidence>
<dbReference type="OrthoDB" id="9760804at2"/>
<dbReference type="EMBL" id="FMWL01000025">
    <property type="protein sequence ID" value="SCZ81868.1"/>
    <property type="molecule type" value="Genomic_DNA"/>
</dbReference>
<keyword evidence="8 13" id="KW-0808">Transferase</keyword>
<gene>
    <name evidence="14" type="ORF">SAMN03080599_03113</name>
</gene>
<evidence type="ECO:0000256" key="6">
    <source>
        <dbReference type="ARBA" id="ARBA00022533"/>
    </source>
</evidence>
<dbReference type="GO" id="GO:0030170">
    <property type="term" value="F:pyridoxal phosphate binding"/>
    <property type="evidence" value="ECO:0007669"/>
    <property type="project" value="InterPro"/>
</dbReference>
<dbReference type="CDD" id="cd04300">
    <property type="entry name" value="GT35_Glycogen_Phosphorylase"/>
    <property type="match status" value="1"/>
</dbReference>
<accession>A0A1G5S6M5</accession>
<dbReference type="GO" id="GO:0008184">
    <property type="term" value="F:glycogen phosphorylase activity"/>
    <property type="evidence" value="ECO:0007669"/>
    <property type="project" value="InterPro"/>
</dbReference>
<evidence type="ECO:0000256" key="12">
    <source>
        <dbReference type="PIRSR" id="PIRSR000460-1"/>
    </source>
</evidence>
<evidence type="ECO:0000256" key="11">
    <source>
        <dbReference type="ARBA" id="ARBA00025174"/>
    </source>
</evidence>
<dbReference type="SUPFAM" id="SSF53756">
    <property type="entry name" value="UDP-Glycosyltransferase/glycogen phosphorylase"/>
    <property type="match status" value="1"/>
</dbReference>
<dbReference type="GO" id="GO:0005737">
    <property type="term" value="C:cytoplasm"/>
    <property type="evidence" value="ECO:0007669"/>
    <property type="project" value="UniProtKB-SubCell"/>
</dbReference>
<evidence type="ECO:0000256" key="8">
    <source>
        <dbReference type="ARBA" id="ARBA00022679"/>
    </source>
</evidence>
<reference evidence="14 15" key="1">
    <citation type="submission" date="2016-10" db="EMBL/GenBank/DDBJ databases">
        <authorList>
            <person name="de Groot N.N."/>
        </authorList>
    </citation>
    <scope>NUCLEOTIDE SEQUENCE [LARGE SCALE GENOMIC DNA]</scope>
    <source>
        <strain evidence="14 15">DSM 2784</strain>
    </source>
</reference>
<evidence type="ECO:0000313" key="14">
    <source>
        <dbReference type="EMBL" id="SCZ81868.1"/>
    </source>
</evidence>
<keyword evidence="7 13" id="KW-0328">Glycosyltransferase</keyword>
<evidence type="ECO:0000256" key="10">
    <source>
        <dbReference type="ARBA" id="ARBA00023277"/>
    </source>
</evidence>
<comment type="function">
    <text evidence="11">Phosphorylase is an important allosteric enzyme in carbohydrate metabolism. Enzymes from different sources differ in their regulatory mechanisms and in their natural substrates. However, all known phosphorylases share catalytic and structural properties.</text>
</comment>
<keyword evidence="5" id="KW-0963">Cytoplasm</keyword>
<evidence type="ECO:0000256" key="4">
    <source>
        <dbReference type="ARBA" id="ARBA00006047"/>
    </source>
</evidence>
<keyword evidence="6" id="KW-0021">Allosteric enzyme</keyword>
<dbReference type="GO" id="GO:0005980">
    <property type="term" value="P:glycogen catabolic process"/>
    <property type="evidence" value="ECO:0007669"/>
    <property type="project" value="TreeGrafter"/>
</dbReference>
<comment type="function">
    <text evidence="13">Allosteric enzyme that catalyzes the rate-limiting step in glycogen catabolism, the phosphorolytic cleavage of glycogen to produce glucose-1-phosphate, and plays a central role in maintaining cellular and organismal glucose homeostasis.</text>
</comment>
<evidence type="ECO:0000256" key="1">
    <source>
        <dbReference type="ARBA" id="ARBA00001275"/>
    </source>
</evidence>
<name>A0A1G5S6M5_9FIRM</name>
<evidence type="ECO:0000256" key="3">
    <source>
        <dbReference type="ARBA" id="ARBA00004496"/>
    </source>
</evidence>